<evidence type="ECO:0000256" key="1">
    <source>
        <dbReference type="SAM" id="MobiDB-lite"/>
    </source>
</evidence>
<keyword evidence="3" id="KW-1185">Reference proteome</keyword>
<dbReference type="EMBL" id="RFFJ01000001">
    <property type="protein sequence ID" value="RMI46757.1"/>
    <property type="molecule type" value="Genomic_DNA"/>
</dbReference>
<organism evidence="2 3">
    <name type="scientific">Streptomyces triticirhizae</name>
    <dbReference type="NCBI Taxonomy" id="2483353"/>
    <lineage>
        <taxon>Bacteria</taxon>
        <taxon>Bacillati</taxon>
        <taxon>Actinomycetota</taxon>
        <taxon>Actinomycetes</taxon>
        <taxon>Kitasatosporales</taxon>
        <taxon>Streptomycetaceae</taxon>
        <taxon>Streptomyces</taxon>
    </lineage>
</organism>
<gene>
    <name evidence="2" type="ORF">EBN88_00570</name>
</gene>
<protein>
    <submittedName>
        <fullName evidence="2">Uncharacterized protein</fullName>
    </submittedName>
</protein>
<evidence type="ECO:0000313" key="3">
    <source>
        <dbReference type="Proteomes" id="UP000278673"/>
    </source>
</evidence>
<evidence type="ECO:0000313" key="2">
    <source>
        <dbReference type="EMBL" id="RMI46757.1"/>
    </source>
</evidence>
<feature type="compositionally biased region" description="Basic and acidic residues" evidence="1">
    <location>
        <begin position="16"/>
        <end position="28"/>
    </location>
</feature>
<feature type="compositionally biased region" description="Basic residues" evidence="1">
    <location>
        <begin position="72"/>
        <end position="89"/>
    </location>
</feature>
<name>A0A3M2MAW5_9ACTN</name>
<reference evidence="2 3" key="1">
    <citation type="submission" date="2018-10" db="EMBL/GenBank/DDBJ databases">
        <title>Isolation, diversity and antifungal activity of actinobacteria from wheat.</title>
        <authorList>
            <person name="Han C."/>
        </authorList>
    </citation>
    <scope>NUCLEOTIDE SEQUENCE [LARGE SCALE GENOMIC DNA]</scope>
    <source>
        <strain evidence="2 3">NEAU-YY642</strain>
    </source>
</reference>
<dbReference type="AlphaFoldDB" id="A0A3M2MAW5"/>
<dbReference type="Proteomes" id="UP000278673">
    <property type="component" value="Unassembled WGS sequence"/>
</dbReference>
<comment type="caution">
    <text evidence="2">The sequence shown here is derived from an EMBL/GenBank/DDBJ whole genome shotgun (WGS) entry which is preliminary data.</text>
</comment>
<feature type="compositionally biased region" description="Basic residues" evidence="1">
    <location>
        <begin position="51"/>
        <end position="63"/>
    </location>
</feature>
<accession>A0A3M2MAW5</accession>
<proteinExistence type="predicted"/>
<feature type="region of interest" description="Disordered" evidence="1">
    <location>
        <begin position="15"/>
        <end position="112"/>
    </location>
</feature>
<sequence length="112" mass="13227">MTARQWVTEVVLSGHVEPRHSGRSECRSPLRGIHCAPSIRSRSRPADARAGRRRRVHRERRHRAGGESHRRDPQRHRRHRRRGRLRGRRGREPHEPDRAAQLSDRPLTRASR</sequence>